<dbReference type="EMBL" id="SLWS01000002">
    <property type="protein sequence ID" value="TCO62420.1"/>
    <property type="molecule type" value="Genomic_DNA"/>
</dbReference>
<dbReference type="GO" id="GO:0016787">
    <property type="term" value="F:hydrolase activity"/>
    <property type="evidence" value="ECO:0007669"/>
    <property type="project" value="UniProtKB-KW"/>
</dbReference>
<feature type="transmembrane region" description="Helical" evidence="2">
    <location>
        <begin position="248"/>
        <end position="266"/>
    </location>
</feature>
<keyword evidence="4" id="KW-1185">Reference proteome</keyword>
<protein>
    <submittedName>
        <fullName evidence="3">LPXTG-site transpeptidase (Sortase) family protein</fullName>
    </submittedName>
</protein>
<evidence type="ECO:0000256" key="2">
    <source>
        <dbReference type="SAM" id="Phobius"/>
    </source>
</evidence>
<evidence type="ECO:0000313" key="4">
    <source>
        <dbReference type="Proteomes" id="UP000295680"/>
    </source>
</evidence>
<evidence type="ECO:0000313" key="3">
    <source>
        <dbReference type="EMBL" id="TCO62420.1"/>
    </source>
</evidence>
<proteinExistence type="predicted"/>
<accession>A0A4V6NP09</accession>
<organism evidence="3 4">
    <name type="scientific">Actinocrispum wychmicini</name>
    <dbReference type="NCBI Taxonomy" id="1213861"/>
    <lineage>
        <taxon>Bacteria</taxon>
        <taxon>Bacillati</taxon>
        <taxon>Actinomycetota</taxon>
        <taxon>Actinomycetes</taxon>
        <taxon>Pseudonocardiales</taxon>
        <taxon>Pseudonocardiaceae</taxon>
        <taxon>Actinocrispum</taxon>
    </lineage>
</organism>
<name>A0A4V6NP09_9PSEU</name>
<dbReference type="OrthoDB" id="5242879at2"/>
<dbReference type="SUPFAM" id="SSF63817">
    <property type="entry name" value="Sortase"/>
    <property type="match status" value="1"/>
</dbReference>
<dbReference type="RefSeq" id="WP_132114174.1">
    <property type="nucleotide sequence ID" value="NZ_SLWS01000002.1"/>
</dbReference>
<dbReference type="InterPro" id="IPR042003">
    <property type="entry name" value="Sortase_E"/>
</dbReference>
<dbReference type="Gene3D" id="2.40.260.10">
    <property type="entry name" value="Sortase"/>
    <property type="match status" value="1"/>
</dbReference>
<feature type="transmembrane region" description="Helical" evidence="2">
    <location>
        <begin position="220"/>
        <end position="241"/>
    </location>
</feature>
<dbReference type="Proteomes" id="UP000295680">
    <property type="component" value="Unassembled WGS sequence"/>
</dbReference>
<evidence type="ECO:0000256" key="1">
    <source>
        <dbReference type="ARBA" id="ARBA00022801"/>
    </source>
</evidence>
<dbReference type="InterPro" id="IPR005754">
    <property type="entry name" value="Sortase"/>
</dbReference>
<dbReference type="CDD" id="cd05830">
    <property type="entry name" value="Sortase_E"/>
    <property type="match status" value="1"/>
</dbReference>
<sequence length="277" mass="28806">MRIAGQAICIVAALALCLVAQLAVIGVLAHNRDQDTRYNSFRVELANATAPVGGLDKTRRLLADGTPMAILAIPKLGLREVVGEGTSPEALKSGPGHRRDTVLPGQNGVSVLYGRRAAYGGPFEGISTLSVGDDIKVTTGQGVHGYRVTGVRRAGAPQPVALAKGEGRLTLVTADGPLFLPSDVLRVDAKLTSQAYPTNGAPPAMAVRDAEQQMSEDFSAIVPMVAWGLVLCVAAGGVVFLRQRAGRWHAWVVGVPLLGALGLTVADQAASLLPNLL</sequence>
<reference evidence="3 4" key="1">
    <citation type="submission" date="2019-03" db="EMBL/GenBank/DDBJ databases">
        <title>Genomic Encyclopedia of Type Strains, Phase IV (KMG-IV): sequencing the most valuable type-strain genomes for metagenomic binning, comparative biology and taxonomic classification.</title>
        <authorList>
            <person name="Goeker M."/>
        </authorList>
    </citation>
    <scope>NUCLEOTIDE SEQUENCE [LARGE SCALE GENOMIC DNA]</scope>
    <source>
        <strain evidence="3 4">DSM 45934</strain>
    </source>
</reference>
<gene>
    <name evidence="3" type="ORF">EV192_102558</name>
</gene>
<keyword evidence="2" id="KW-0812">Transmembrane</keyword>
<keyword evidence="2" id="KW-1133">Transmembrane helix</keyword>
<dbReference type="InterPro" id="IPR023365">
    <property type="entry name" value="Sortase_dom-sf"/>
</dbReference>
<dbReference type="AlphaFoldDB" id="A0A4V6NP09"/>
<dbReference type="Pfam" id="PF04203">
    <property type="entry name" value="Sortase"/>
    <property type="match status" value="1"/>
</dbReference>
<keyword evidence="1" id="KW-0378">Hydrolase</keyword>
<keyword evidence="2" id="KW-0472">Membrane</keyword>
<comment type="caution">
    <text evidence="3">The sequence shown here is derived from an EMBL/GenBank/DDBJ whole genome shotgun (WGS) entry which is preliminary data.</text>
</comment>